<dbReference type="Pfam" id="PF01052">
    <property type="entry name" value="FliMN_C"/>
    <property type="match status" value="1"/>
</dbReference>
<dbReference type="Gene3D" id="2.30.330.10">
    <property type="entry name" value="SpoA-like"/>
    <property type="match status" value="1"/>
</dbReference>
<evidence type="ECO:0000256" key="5">
    <source>
        <dbReference type="ARBA" id="ARBA00022779"/>
    </source>
</evidence>
<keyword evidence="4" id="KW-0145">Chemotaxis</keyword>
<keyword evidence="6" id="KW-0472">Membrane</keyword>
<evidence type="ECO:0000313" key="8">
    <source>
        <dbReference type="EMBL" id="GAA2735667.1"/>
    </source>
</evidence>
<dbReference type="NCBIfam" id="TIGR02480">
    <property type="entry name" value="fliN"/>
    <property type="match status" value="1"/>
</dbReference>
<evidence type="ECO:0000256" key="1">
    <source>
        <dbReference type="ARBA" id="ARBA00004413"/>
    </source>
</evidence>
<protein>
    <recommendedName>
        <fullName evidence="7">Flagellar motor switch protein FliN-like C-terminal domain-containing protein</fullName>
    </recommendedName>
</protein>
<dbReference type="SUPFAM" id="SSF101801">
    <property type="entry name" value="Surface presentation of antigens (SPOA)"/>
    <property type="match status" value="1"/>
</dbReference>
<organism evidence="8 9">
    <name type="scientific">Pedococcus aerophilus</name>
    <dbReference type="NCBI Taxonomy" id="436356"/>
    <lineage>
        <taxon>Bacteria</taxon>
        <taxon>Bacillati</taxon>
        <taxon>Actinomycetota</taxon>
        <taxon>Actinomycetes</taxon>
        <taxon>Micrococcales</taxon>
        <taxon>Intrasporangiaceae</taxon>
        <taxon>Pedococcus</taxon>
    </lineage>
</organism>
<dbReference type="EMBL" id="BAAARN010000001">
    <property type="protein sequence ID" value="GAA2735667.1"/>
    <property type="molecule type" value="Genomic_DNA"/>
</dbReference>
<evidence type="ECO:0000259" key="7">
    <source>
        <dbReference type="Pfam" id="PF01052"/>
    </source>
</evidence>
<comment type="subcellular location">
    <subcellularLocation>
        <location evidence="1">Cell membrane</location>
        <topology evidence="1">Peripheral membrane protein</topology>
        <orientation evidence="1">Cytoplasmic side</orientation>
    </subcellularLocation>
</comment>
<name>A0ABN3UMP3_9MICO</name>
<dbReference type="InterPro" id="IPR051469">
    <property type="entry name" value="FliN/MopA/SpaO"/>
</dbReference>
<evidence type="ECO:0000256" key="6">
    <source>
        <dbReference type="ARBA" id="ARBA00023136"/>
    </source>
</evidence>
<evidence type="ECO:0000313" key="9">
    <source>
        <dbReference type="Proteomes" id="UP001501326"/>
    </source>
</evidence>
<dbReference type="PANTHER" id="PTHR43484:SF1">
    <property type="entry name" value="FLAGELLAR MOTOR SWITCH PROTEIN FLIN"/>
    <property type="match status" value="1"/>
</dbReference>
<keyword evidence="9" id="KW-1185">Reference proteome</keyword>
<evidence type="ECO:0000256" key="4">
    <source>
        <dbReference type="ARBA" id="ARBA00022500"/>
    </source>
</evidence>
<dbReference type="InterPro" id="IPR036429">
    <property type="entry name" value="SpoA-like_sf"/>
</dbReference>
<comment type="caution">
    <text evidence="8">The sequence shown here is derived from an EMBL/GenBank/DDBJ whole genome shotgun (WGS) entry which is preliminary data.</text>
</comment>
<dbReference type="InterPro" id="IPR012826">
    <property type="entry name" value="FliN"/>
</dbReference>
<dbReference type="PRINTS" id="PR00956">
    <property type="entry name" value="FLGMOTORFLIN"/>
</dbReference>
<keyword evidence="5" id="KW-0283">Flagellar rotation</keyword>
<evidence type="ECO:0000256" key="2">
    <source>
        <dbReference type="ARBA" id="ARBA00009226"/>
    </source>
</evidence>
<dbReference type="InterPro" id="IPR001172">
    <property type="entry name" value="FliN_T3SS_HrcQb"/>
</dbReference>
<dbReference type="Proteomes" id="UP001501326">
    <property type="component" value="Unassembled WGS sequence"/>
</dbReference>
<reference evidence="8 9" key="1">
    <citation type="journal article" date="2019" name="Int. J. Syst. Evol. Microbiol.">
        <title>The Global Catalogue of Microorganisms (GCM) 10K type strain sequencing project: providing services to taxonomists for standard genome sequencing and annotation.</title>
        <authorList>
            <consortium name="The Broad Institute Genomics Platform"/>
            <consortium name="The Broad Institute Genome Sequencing Center for Infectious Disease"/>
            <person name="Wu L."/>
            <person name="Ma J."/>
        </authorList>
    </citation>
    <scope>NUCLEOTIDE SEQUENCE [LARGE SCALE GENOMIC DNA]</scope>
    <source>
        <strain evidence="8 9">JCM 16378</strain>
    </source>
</reference>
<feature type="domain" description="Flagellar motor switch protein FliN-like C-terminal" evidence="7">
    <location>
        <begin position="63"/>
        <end position="132"/>
    </location>
</feature>
<dbReference type="PANTHER" id="PTHR43484">
    <property type="match status" value="1"/>
</dbReference>
<sequence>MNHPAPTEGHPMTSYPETPVEDASYAAVADTPVDDATAPAAAFQPLVGGSPFADVDPRRLHLLRDVEMGISVELGRTRMKVQEVLSLAPGVVLELDRAAGGPVDVLVNGTLMARGEVVVVDEEFAVRITEVVTAEADGRARA</sequence>
<dbReference type="InterPro" id="IPR001543">
    <property type="entry name" value="FliN-like_C"/>
</dbReference>
<proteinExistence type="inferred from homology"/>
<evidence type="ECO:0000256" key="3">
    <source>
        <dbReference type="ARBA" id="ARBA00022475"/>
    </source>
</evidence>
<comment type="similarity">
    <text evidence="2">Belongs to the FliN/MopA/SpaO family.</text>
</comment>
<accession>A0ABN3UMP3</accession>
<gene>
    <name evidence="8" type="ORF">GCM10009867_18500</name>
</gene>
<keyword evidence="3" id="KW-1003">Cell membrane</keyword>